<feature type="region of interest" description="Disordered" evidence="1">
    <location>
        <begin position="126"/>
        <end position="148"/>
    </location>
</feature>
<organism evidence="2">
    <name type="scientific">Candidatus Paraimprobicoccus trichonymphae</name>
    <dbReference type="NCBI Taxonomy" id="3033793"/>
    <lineage>
        <taxon>Bacteria</taxon>
        <taxon>Bacillati</taxon>
        <taxon>Bacillota</taxon>
        <taxon>Clostridia</taxon>
        <taxon>Candidatus Paraimprobicoccus</taxon>
    </lineage>
</organism>
<proteinExistence type="predicted"/>
<feature type="region of interest" description="Disordered" evidence="1">
    <location>
        <begin position="101"/>
        <end position="120"/>
    </location>
</feature>
<dbReference type="Proteomes" id="UP001335720">
    <property type="component" value="Chromosome"/>
</dbReference>
<accession>A0AA48I4B9</accession>
<gene>
    <name evidence="2" type="ORF">RsTaC01_0532</name>
</gene>
<evidence type="ECO:0000256" key="1">
    <source>
        <dbReference type="SAM" id="MobiDB-lite"/>
    </source>
</evidence>
<name>A0AA48I4B9_9FIRM</name>
<reference evidence="2" key="1">
    <citation type="journal article" date="2023" name="ISME J.">
        <title>Emergence of putative energy parasites within Clostridia revealed by genome analysis of a novel endosymbiotic clade.</title>
        <authorList>
            <person name="Takahashi K."/>
            <person name="Kuwahara H."/>
            <person name="Horikawa Y."/>
            <person name="Izawa K."/>
            <person name="Kato D."/>
            <person name="Inagaki T."/>
            <person name="Yuki M."/>
            <person name="Ohkuma M."/>
            <person name="Hongoh Y."/>
        </authorList>
    </citation>
    <scope>NUCLEOTIDE SEQUENCE</scope>
    <source>
        <strain evidence="2">RsTa-C01</strain>
    </source>
</reference>
<sequence>MYEHPEGDIKSWTKTYEYFSKTNFCKHKKNPEPTVILNFPFGAESQIQLAAKLFMAMDYAEIRQEYSNYIKQNREREELVLRRIESTREMKAQHEYVERLAQERANETDSTSEESESYHGYVQNQSFTLEKAAKPKPEPKPKAESGKIEPCFGANPHNSYQFKNNKLEPYTGANPKNSYKITGDVPISVLMFF</sequence>
<dbReference type="AlphaFoldDB" id="A0AA48I4B9"/>
<dbReference type="EMBL" id="AP027925">
    <property type="protein sequence ID" value="BED92692.1"/>
    <property type="molecule type" value="Genomic_DNA"/>
</dbReference>
<dbReference type="KEGG" id="ptrh:RsTaC01_0532"/>
<protein>
    <submittedName>
        <fullName evidence="2">Uncharacterized protein</fullName>
    </submittedName>
</protein>
<feature type="compositionally biased region" description="Basic and acidic residues" evidence="1">
    <location>
        <begin position="131"/>
        <end position="147"/>
    </location>
</feature>
<evidence type="ECO:0000313" key="2">
    <source>
        <dbReference type="EMBL" id="BED92692.1"/>
    </source>
</evidence>